<keyword evidence="3" id="KW-1185">Reference proteome</keyword>
<dbReference type="Proteomes" id="UP001500393">
    <property type="component" value="Unassembled WGS sequence"/>
</dbReference>
<name>A0ABP4Q0G5_9ACTN</name>
<protein>
    <submittedName>
        <fullName evidence="2">GNAT family N-acetyltransferase</fullName>
    </submittedName>
</protein>
<dbReference type="InterPro" id="IPR016181">
    <property type="entry name" value="Acyl_CoA_acyltransferase"/>
</dbReference>
<evidence type="ECO:0000313" key="2">
    <source>
        <dbReference type="EMBL" id="GAA1592183.1"/>
    </source>
</evidence>
<proteinExistence type="predicted"/>
<accession>A0ABP4Q0G5</accession>
<reference evidence="3" key="1">
    <citation type="journal article" date="2019" name="Int. J. Syst. Evol. Microbiol.">
        <title>The Global Catalogue of Microorganisms (GCM) 10K type strain sequencing project: providing services to taxonomists for standard genome sequencing and annotation.</title>
        <authorList>
            <consortium name="The Broad Institute Genomics Platform"/>
            <consortium name="The Broad Institute Genome Sequencing Center for Infectious Disease"/>
            <person name="Wu L."/>
            <person name="Ma J."/>
        </authorList>
    </citation>
    <scope>NUCLEOTIDE SEQUENCE [LARGE SCALE GENOMIC DNA]</scope>
    <source>
        <strain evidence="3">JCM 14969</strain>
    </source>
</reference>
<dbReference type="RefSeq" id="WP_344218465.1">
    <property type="nucleotide sequence ID" value="NZ_BAAAOS010000038.1"/>
</dbReference>
<organism evidence="2 3">
    <name type="scientific">Kribbella sancticallisti</name>
    <dbReference type="NCBI Taxonomy" id="460087"/>
    <lineage>
        <taxon>Bacteria</taxon>
        <taxon>Bacillati</taxon>
        <taxon>Actinomycetota</taxon>
        <taxon>Actinomycetes</taxon>
        <taxon>Propionibacteriales</taxon>
        <taxon>Kribbellaceae</taxon>
        <taxon>Kribbella</taxon>
    </lineage>
</organism>
<dbReference type="PANTHER" id="PTHR43792:SF1">
    <property type="entry name" value="N-ACETYLTRANSFERASE DOMAIN-CONTAINING PROTEIN"/>
    <property type="match status" value="1"/>
</dbReference>
<dbReference type="SUPFAM" id="SSF55729">
    <property type="entry name" value="Acyl-CoA N-acyltransferases (Nat)"/>
    <property type="match status" value="1"/>
</dbReference>
<dbReference type="InterPro" id="IPR051531">
    <property type="entry name" value="N-acetyltransferase"/>
</dbReference>
<evidence type="ECO:0000259" key="1">
    <source>
        <dbReference type="PROSITE" id="PS51186"/>
    </source>
</evidence>
<comment type="caution">
    <text evidence="2">The sequence shown here is derived from an EMBL/GenBank/DDBJ whole genome shotgun (WGS) entry which is preliminary data.</text>
</comment>
<dbReference type="EMBL" id="BAAAOS010000038">
    <property type="protein sequence ID" value="GAA1592183.1"/>
    <property type="molecule type" value="Genomic_DNA"/>
</dbReference>
<dbReference type="InterPro" id="IPR000182">
    <property type="entry name" value="GNAT_dom"/>
</dbReference>
<feature type="domain" description="N-acetyltransferase" evidence="1">
    <location>
        <begin position="9"/>
        <end position="178"/>
    </location>
</feature>
<dbReference type="Pfam" id="PF13302">
    <property type="entry name" value="Acetyltransf_3"/>
    <property type="match status" value="1"/>
</dbReference>
<dbReference type="PANTHER" id="PTHR43792">
    <property type="entry name" value="GNAT FAMILY, PUTATIVE (AFU_ORTHOLOGUE AFUA_3G00765)-RELATED-RELATED"/>
    <property type="match status" value="1"/>
</dbReference>
<sequence>MTELTTDRMLLRQWKDSDYEPFAALNADPAVTEHFAGPLTREASDAMIDRVRVAIDERGYGFWALEVIETGRFIGFTGLSVPNFEAHFLPAVEVGWRLAKDAWGNGFATEAARASLAYAFGPAGLDEVVSFTTTTNTPSQRVMERIGMTHDEADDFDHPRLEKGHRLERHVLYRITRAQWEG</sequence>
<dbReference type="PROSITE" id="PS51186">
    <property type="entry name" value="GNAT"/>
    <property type="match status" value="1"/>
</dbReference>
<gene>
    <name evidence="2" type="ORF">GCM10009789_52850</name>
</gene>
<evidence type="ECO:0000313" key="3">
    <source>
        <dbReference type="Proteomes" id="UP001500393"/>
    </source>
</evidence>
<dbReference type="Gene3D" id="3.40.630.30">
    <property type="match status" value="1"/>
</dbReference>